<gene>
    <name evidence="6" type="primary">KIAA0586</name>
    <name evidence="3 5" type="synonym">kiaa0586</name>
</gene>
<reference evidence="3" key="1">
    <citation type="journal article" date="2010" name="Science">
        <title>The genome of the Western clawed frog Xenopus tropicalis.</title>
        <authorList>
            <person name="Hellsten U."/>
            <person name="Harland R.M."/>
            <person name="Gilchrist M.J."/>
            <person name="Hendrix D."/>
            <person name="Jurka J."/>
            <person name="Kapitonov V."/>
            <person name="Ovcharenko I."/>
            <person name="Putnam N.H."/>
            <person name="Shu S."/>
            <person name="Taher L."/>
            <person name="Blitz I.L."/>
            <person name="Blumberg B."/>
            <person name="Dichmann D.S."/>
            <person name="Dubchak I."/>
            <person name="Amaya E."/>
            <person name="Detter J.C."/>
            <person name="Fletcher R."/>
            <person name="Gerhard D.S."/>
            <person name="Goodstein D."/>
            <person name="Graves T."/>
            <person name="Grigoriev I.V."/>
            <person name="Grimwood J."/>
            <person name="Kawashima T."/>
            <person name="Lindquist E."/>
            <person name="Lucas S.M."/>
            <person name="Mead P.E."/>
            <person name="Mitros T."/>
            <person name="Ogino H."/>
            <person name="Ohta Y."/>
            <person name="Poliakov A.V."/>
            <person name="Pollet N."/>
            <person name="Robert J."/>
            <person name="Salamov A."/>
            <person name="Sater A.K."/>
            <person name="Schmutz J."/>
            <person name="Terry A."/>
            <person name="Vize P.D."/>
            <person name="Warren W.C."/>
            <person name="Wells D."/>
            <person name="Wills A."/>
            <person name="Wilson R.K."/>
            <person name="Zimmerman L.B."/>
            <person name="Zorn A.M."/>
            <person name="Grainger R."/>
            <person name="Grammer T."/>
            <person name="Khokha M.K."/>
            <person name="Richardson P.M."/>
            <person name="Rokhsar D.S."/>
        </authorList>
    </citation>
    <scope>NUCLEOTIDE SEQUENCE [LARGE SCALE GENOMIC DNA]</scope>
    <source>
        <strain evidence="3">Nigerian</strain>
    </source>
</reference>
<dbReference type="RefSeq" id="XP_002933790.3">
    <property type="nucleotide sequence ID" value="XM_002933744.5"/>
</dbReference>
<feature type="compositionally biased region" description="Pro residues" evidence="2">
    <location>
        <begin position="991"/>
        <end position="1001"/>
    </location>
</feature>
<evidence type="ECO:0000313" key="4">
    <source>
        <dbReference type="Proteomes" id="UP000008143"/>
    </source>
</evidence>
<feature type="compositionally biased region" description="Basic and acidic residues" evidence="2">
    <location>
        <begin position="56"/>
        <end position="72"/>
    </location>
</feature>
<organism evidence="3">
    <name type="scientific">Xenopus tropicalis</name>
    <name type="common">Western clawed frog</name>
    <name type="synonym">Silurana tropicalis</name>
    <dbReference type="NCBI Taxonomy" id="8364"/>
    <lineage>
        <taxon>Eukaryota</taxon>
        <taxon>Metazoa</taxon>
        <taxon>Chordata</taxon>
        <taxon>Craniata</taxon>
        <taxon>Vertebrata</taxon>
        <taxon>Euteleostomi</taxon>
        <taxon>Amphibia</taxon>
        <taxon>Batrachia</taxon>
        <taxon>Anura</taxon>
        <taxon>Pipoidea</taxon>
        <taxon>Pipidae</taxon>
        <taxon>Xenopodinae</taxon>
        <taxon>Xenopus</taxon>
        <taxon>Silurana</taxon>
    </lineage>
</organism>
<feature type="region of interest" description="Disordered" evidence="2">
    <location>
        <begin position="976"/>
        <end position="1001"/>
    </location>
</feature>
<sequence length="1668" mass="181223">MREGATDMSWDSEASSTASGVLIRSTSINRTPAGGQGRERLGAGSDSNTASVAARHQGETVEHGATVAREKQPVAADDFGAVLRDWSSDATGWAPEKLEQEENEPPKYSASCKAGSIISPGGTRDSSGSPVGSKVHISLTRLQEIPSPYPDFAFRKHDASYIPAALPANKYPAVRFTSSDSRSDTVNVLRKTKMSASKREPSAPKVYVTKHLQSVMDMRKPDETVQNGSKKKDKDIEISQFSTGQKGALLAALNKRAHSGPVTKQVRVQLLEDSTAVKRETCTQDSKKQLNELDPVTTVAAATAAAIAATAPLLKAQSDMEAQVNCVTQLLNKLQEVDRQLQQLSKQQSKIQSHPQERSCHSDRVRELERQLAQLTEQRLQHLEKLQQQQIQMQSNFINSAMKTGSLQHQHEAPAYAPLPYTVPKHLPPNQLMKSATSENCRKANMLQNEEDTNPSAKSPLETPAPRRFAPVPMAKDVHVPQITTQEKENMGKPTNPIQLGNGVFLQKVLEESKSPLFKSTYKAAANPTKDYSYPCNDSTSTFLPMDTATRTKYLSQSRDTTASTVVQKANDVLCDLGLLKQEMHGMLQEAKQWRPQVDDLTAREKASPYYISGDLHKLQSSLLSSKKPPKSLCEDAERILREVQNNKKVLEANLEAINRAKDGAAMYSLMDTLTTNSNAAEKIHIKKSVDAWIAEMTSEIQEEISRKNIVTSRKAQEPVVGKKSEGTKDAKSIKGTGKTTSARAIPRTGILPRSSHKQSEGRIAASKKEELSQALQKKGGKPRPPQRLNESAQVDEDVLNLVYGRPIYQGHRSTLKKDPYLRFNSPSPKSKPCRPRVLETVKGVKMKSARVQTNYTECKTTIAKHAPSKFEPQFVFNPIREAQDISAPLEGHLIPMAIPLGRSQFDGISPVPSSVIIAQPQPTTLNVSIPPSPPKPRAKTVKPNVAVVEIKSERKDPPQLRVQVLPCVDIDSVASESTSVSQMSPNQETTPPPTSNPAPINPDIQLPIRVETEEEVLAFPGTSFVQVSEITQDEESEVEIPEPLLEVNGCAEIFPSKCNGIPFPPSAPAPAPPVTSDILEGIISRKETLENTVISWVEQEIIARIISEMQPVRQEAVPSQTSTEESGSIASDIVEAAGGQGFQLYVDAGVPVDSDLIRQYVDKALAEIIATMLGEKEAQNTQKPPLRESDVQIAIEVPLVPTPECTPPASPLPSAREPSIVKTPDLSPQTSVAEPIPEDQAEVAALEMPTSPVATPVITPVASPPRVATPTPPISEEPEPDSPGLPGPWGTMELPLEEENPHSLEEALYKDAIVMTVAKDEKPESLIFAASPEPEKSSVSLPPEPRTPSPAPTPSSAPSTEESTLTVTTTDSETTDRPISEGEVVYSYDQIAAAQAVAENGVINQNLTESLSSTLRDAHDMEYDPPSEGQVIYGSRRGAHRDPVLSLLSKFNQDLVAPLDIYYPPEGSDEENSMGEISEGQRPRFTNAAEQVLLGHSAFMGRPANAGQIAGHEHKHLSSPGQYDKIPELNPMDSYSITRGPMSIGELEVPLASANYPNVSTTAIMPTGSSSSSQVQAVPQNEHQPTHTRFIQVGVKRSNDPPTGVKEDLDRTLVEPSAYLSSALSGITPDPPKKMSVILPSIKEVDQDEDRSTIFLDSDTSGSSDTI</sequence>
<evidence type="ECO:0000313" key="6">
    <source>
        <dbReference type="Xenbase" id="XB-GENE-5929458"/>
    </source>
</evidence>
<reference evidence="5" key="3">
    <citation type="submission" date="2025-04" db="UniProtKB">
        <authorList>
            <consortium name="RefSeq"/>
        </authorList>
    </citation>
    <scope>IDENTIFICATION</scope>
    <source>
        <strain evidence="5">Nigerian</strain>
        <tissue evidence="5">Liver and blood</tissue>
    </source>
</reference>
<dbReference type="GO" id="GO:0007224">
    <property type="term" value="P:smoothened signaling pathway"/>
    <property type="evidence" value="ECO:0000318"/>
    <property type="project" value="GO_Central"/>
</dbReference>
<dbReference type="AGR" id="Xenbase:XB-GENE-5929458"/>
<dbReference type="GeneTree" id="ENSGT00390000012397"/>
<dbReference type="PANTHER" id="PTHR15721">
    <property type="entry name" value="KIAA0586 PROTEIN"/>
    <property type="match status" value="1"/>
</dbReference>
<dbReference type="OMA" id="SARNYHQ"/>
<feature type="compositionally biased region" description="Polar residues" evidence="2">
    <location>
        <begin position="976"/>
        <end position="989"/>
    </location>
</feature>
<feature type="coiled-coil region" evidence="1">
    <location>
        <begin position="327"/>
        <end position="392"/>
    </location>
</feature>
<evidence type="ECO:0000256" key="2">
    <source>
        <dbReference type="SAM" id="MobiDB-lite"/>
    </source>
</evidence>
<name>A0A6I8SJ89_XENTR</name>
<feature type="region of interest" description="Disordered" evidence="2">
    <location>
        <begin position="1204"/>
        <end position="1234"/>
    </location>
</feature>
<keyword evidence="1" id="KW-0175">Coiled coil</keyword>
<feature type="compositionally biased region" description="Low complexity" evidence="2">
    <location>
        <begin position="1357"/>
        <end position="1373"/>
    </location>
</feature>
<dbReference type="Pfam" id="PF15324">
    <property type="entry name" value="TALPID3"/>
    <property type="match status" value="1"/>
</dbReference>
<dbReference type="GO" id="GO:0036064">
    <property type="term" value="C:ciliary basal body"/>
    <property type="evidence" value="ECO:0000318"/>
    <property type="project" value="GO_Central"/>
</dbReference>
<dbReference type="GO" id="GO:0005814">
    <property type="term" value="C:centriole"/>
    <property type="evidence" value="ECO:0000318"/>
    <property type="project" value="GO_Central"/>
</dbReference>
<feature type="compositionally biased region" description="Basic and acidic residues" evidence="2">
    <location>
        <begin position="715"/>
        <end position="733"/>
    </location>
</feature>
<dbReference type="OrthoDB" id="10057439at2759"/>
<evidence type="ECO:0000313" key="5">
    <source>
        <dbReference type="RefSeq" id="XP_002933790.3"/>
    </source>
</evidence>
<dbReference type="Bgee" id="ENSXETG00000011966">
    <property type="expression patterns" value="Expressed in 4-cell stage embryo and 15 other cell types or tissues"/>
</dbReference>
<feature type="compositionally biased region" description="Polar residues" evidence="2">
    <location>
        <begin position="1659"/>
        <end position="1668"/>
    </location>
</feature>
<proteinExistence type="predicted"/>
<dbReference type="Ensembl" id="ENSXETT00000068854">
    <property type="protein sequence ID" value="ENSXETP00000098356"/>
    <property type="gene ID" value="ENSXETG00000011966"/>
</dbReference>
<dbReference type="PANTHER" id="PTHR15721:SF2">
    <property type="entry name" value="PROTEIN TALPID3"/>
    <property type="match status" value="1"/>
</dbReference>
<dbReference type="Proteomes" id="UP000008143">
    <property type="component" value="Chromosome 8"/>
</dbReference>
<reference evidence="3" key="2">
    <citation type="submission" date="2020-05" db="UniProtKB">
        <authorList>
            <consortium name="Ensembl"/>
        </authorList>
    </citation>
    <scope>IDENTIFICATION</scope>
</reference>
<feature type="compositionally biased region" description="Pro residues" evidence="2">
    <location>
        <begin position="1343"/>
        <end position="1356"/>
    </location>
</feature>
<evidence type="ECO:0000256" key="1">
    <source>
        <dbReference type="SAM" id="Coils"/>
    </source>
</evidence>
<dbReference type="KEGG" id="xtr:733508"/>
<feature type="compositionally biased region" description="Pro residues" evidence="2">
    <location>
        <begin position="1271"/>
        <end position="1287"/>
    </location>
</feature>
<dbReference type="GeneID" id="733508"/>
<dbReference type="InterPro" id="IPR029246">
    <property type="entry name" value="TALPID3"/>
</dbReference>
<feature type="coiled-coil region" evidence="1">
    <location>
        <begin position="634"/>
        <end position="661"/>
    </location>
</feature>
<feature type="region of interest" description="Disordered" evidence="2">
    <location>
        <begin position="1649"/>
        <end position="1668"/>
    </location>
</feature>
<evidence type="ECO:0000313" key="3">
    <source>
        <dbReference type="Ensembl" id="ENSXETP00000098356"/>
    </source>
</evidence>
<dbReference type="Xenbase" id="XB-GENE-5929458">
    <property type="gene designation" value="KIAA0586"/>
</dbReference>
<feature type="compositionally biased region" description="Polar residues" evidence="2">
    <location>
        <begin position="12"/>
        <end position="30"/>
    </location>
</feature>
<feature type="region of interest" description="Disordered" evidence="2">
    <location>
        <begin position="1328"/>
        <end position="1382"/>
    </location>
</feature>
<protein>
    <submittedName>
        <fullName evidence="3">KIAA0586</fullName>
    </submittedName>
    <submittedName>
        <fullName evidence="5">Protein TALPID3</fullName>
    </submittedName>
</protein>
<feature type="region of interest" description="Disordered" evidence="2">
    <location>
        <begin position="711"/>
        <end position="794"/>
    </location>
</feature>
<feature type="region of interest" description="Disordered" evidence="2">
    <location>
        <begin position="1"/>
        <end position="72"/>
    </location>
</feature>
<accession>A0A6I8SJ89</accession>
<keyword evidence="4" id="KW-1185">Reference proteome</keyword>
<feature type="region of interest" description="Disordered" evidence="2">
    <location>
        <begin position="1255"/>
        <end position="1296"/>
    </location>
</feature>